<name>A0A0F9UGW1_9ZZZZ</name>
<protein>
    <submittedName>
        <fullName evidence="1">Uncharacterized protein</fullName>
    </submittedName>
</protein>
<accession>A0A0F9UGW1</accession>
<dbReference type="EMBL" id="LAZR01000694">
    <property type="protein sequence ID" value="KKN60476.1"/>
    <property type="molecule type" value="Genomic_DNA"/>
</dbReference>
<comment type="caution">
    <text evidence="1">The sequence shown here is derived from an EMBL/GenBank/DDBJ whole genome shotgun (WGS) entry which is preliminary data.</text>
</comment>
<organism evidence="1">
    <name type="scientific">marine sediment metagenome</name>
    <dbReference type="NCBI Taxonomy" id="412755"/>
    <lineage>
        <taxon>unclassified sequences</taxon>
        <taxon>metagenomes</taxon>
        <taxon>ecological metagenomes</taxon>
    </lineage>
</organism>
<dbReference type="AlphaFoldDB" id="A0A0F9UGW1"/>
<sequence>MMGYEECYFLDLFDGCEYYGDKCDNHPTCNQIEEEGE</sequence>
<evidence type="ECO:0000313" key="1">
    <source>
        <dbReference type="EMBL" id="KKN60476.1"/>
    </source>
</evidence>
<gene>
    <name evidence="1" type="ORF">LCGC14_0531220</name>
</gene>
<proteinExistence type="predicted"/>
<reference evidence="1" key="1">
    <citation type="journal article" date="2015" name="Nature">
        <title>Complex archaea that bridge the gap between prokaryotes and eukaryotes.</title>
        <authorList>
            <person name="Spang A."/>
            <person name="Saw J.H."/>
            <person name="Jorgensen S.L."/>
            <person name="Zaremba-Niedzwiedzka K."/>
            <person name="Martijn J."/>
            <person name="Lind A.E."/>
            <person name="van Eijk R."/>
            <person name="Schleper C."/>
            <person name="Guy L."/>
            <person name="Ettema T.J."/>
        </authorList>
    </citation>
    <scope>NUCLEOTIDE SEQUENCE</scope>
</reference>